<dbReference type="EMBL" id="CP060286">
    <property type="protein sequence ID" value="QNK39347.1"/>
    <property type="molecule type" value="Genomic_DNA"/>
</dbReference>
<keyword evidence="1" id="KW-1133">Transmembrane helix</keyword>
<accession>A0A7G8T6V6</accession>
<feature type="transmembrane region" description="Helical" evidence="1">
    <location>
        <begin position="396"/>
        <end position="415"/>
    </location>
</feature>
<dbReference type="RefSeq" id="WP_187034277.1">
    <property type="nucleotide sequence ID" value="NZ_CP060286.1"/>
</dbReference>
<feature type="transmembrane region" description="Helical" evidence="1">
    <location>
        <begin position="9"/>
        <end position="28"/>
    </location>
</feature>
<name>A0A7G8T6V6_9FIRM</name>
<dbReference type="AlphaFoldDB" id="A0A7G8T6V6"/>
<evidence type="ECO:0008006" key="4">
    <source>
        <dbReference type="Google" id="ProtNLM"/>
    </source>
</evidence>
<evidence type="ECO:0000313" key="2">
    <source>
        <dbReference type="EMBL" id="QNK39347.1"/>
    </source>
</evidence>
<proteinExistence type="predicted"/>
<feature type="transmembrane region" description="Helical" evidence="1">
    <location>
        <begin position="353"/>
        <end position="376"/>
    </location>
</feature>
<organism evidence="2 3">
    <name type="scientific">Caproicibacter fermentans</name>
    <dbReference type="NCBI Taxonomy" id="2576756"/>
    <lineage>
        <taxon>Bacteria</taxon>
        <taxon>Bacillati</taxon>
        <taxon>Bacillota</taxon>
        <taxon>Clostridia</taxon>
        <taxon>Eubacteriales</taxon>
        <taxon>Acutalibacteraceae</taxon>
        <taxon>Caproicibacter</taxon>
    </lineage>
</organism>
<evidence type="ECO:0000313" key="3">
    <source>
        <dbReference type="Proteomes" id="UP000515909"/>
    </source>
</evidence>
<keyword evidence="1" id="KW-0472">Membrane</keyword>
<reference evidence="2 3" key="1">
    <citation type="submission" date="2020-08" db="EMBL/GenBank/DDBJ databases">
        <title>The isolate Caproiciproducens sp. 7D4C2 produces n-caproate at mildly acidic conditions from hexoses: genome and rBOX comparison with related strains and chain-elongating bacteria.</title>
        <authorList>
            <person name="Esquivel-Elizondo S."/>
            <person name="Bagci C."/>
            <person name="Temovska M."/>
            <person name="Jeon B.S."/>
            <person name="Bessarab I."/>
            <person name="Williams R.B.H."/>
            <person name="Huson D.H."/>
            <person name="Angenent L.T."/>
        </authorList>
    </citation>
    <scope>NUCLEOTIDE SEQUENCE [LARGE SCALE GENOMIC DNA]</scope>
    <source>
        <strain evidence="2 3">7D4C2</strain>
    </source>
</reference>
<sequence>MKYQKINSIYIVVCFCVLTIASTVLMFANRTYEKAANKIVDFSNKNVDTIYLRVSDVYGEENQETLSDFFSEKNALSRMKQFHQALNKKFNYLEFDTQMLLLLDNNFDYKDEFRTDYGTDSFGSNDKIGVSLKSAQINKKAYDYFLLKNQIFSGQSFHENDFTFNDKAVPAILGYNYIDSAKIGDIINFNYLSKNISIRVIGFLKRDTSITINNNIYFLDDYILIPSLEVKSAPIRGDDKRFQNILYSLKNWGYIKINNGEDYYNYKAKVDEVSNKLDLKYVLNEGYVYPYITNISNSMQSSKGIFRLLSVFLFAILSIVFTFLTIWHFNRNKKIYAIHLTCGCSMSQLKSRIFSGITIQFILSFGLSIIINMVLMGHEIVYFSERMLLNQSVGQIAVLLIMVIIVICLVLNIYINKSNMYTSIQKED</sequence>
<keyword evidence="1" id="KW-0812">Transmembrane</keyword>
<gene>
    <name evidence="2" type="ORF">HCR03_11330</name>
</gene>
<feature type="transmembrane region" description="Helical" evidence="1">
    <location>
        <begin position="305"/>
        <end position="327"/>
    </location>
</feature>
<dbReference type="KEGG" id="cfem:HCR03_11330"/>
<protein>
    <recommendedName>
        <fullName evidence="4">ABC transporter permease</fullName>
    </recommendedName>
</protein>
<dbReference type="Proteomes" id="UP000515909">
    <property type="component" value="Chromosome"/>
</dbReference>
<evidence type="ECO:0000256" key="1">
    <source>
        <dbReference type="SAM" id="Phobius"/>
    </source>
</evidence>